<dbReference type="AlphaFoldDB" id="A0A816Q179"/>
<evidence type="ECO:0000256" key="1">
    <source>
        <dbReference type="SAM" id="MobiDB-lite"/>
    </source>
</evidence>
<feature type="region of interest" description="Disordered" evidence="1">
    <location>
        <begin position="1"/>
        <end position="22"/>
    </location>
</feature>
<reference evidence="2" key="1">
    <citation type="submission" date="2021-01" db="EMBL/GenBank/DDBJ databases">
        <authorList>
            <consortium name="Genoscope - CEA"/>
            <person name="William W."/>
        </authorList>
    </citation>
    <scope>NUCLEOTIDE SEQUENCE</scope>
</reference>
<evidence type="ECO:0000313" key="2">
    <source>
        <dbReference type="EMBL" id="CAF2054632.1"/>
    </source>
</evidence>
<gene>
    <name evidence="2" type="ORF">DARMORV10_C06P04300.1</name>
</gene>
<dbReference type="EMBL" id="HG994370">
    <property type="protein sequence ID" value="CAF2054632.1"/>
    <property type="molecule type" value="Genomic_DNA"/>
</dbReference>
<name>A0A816Q179_BRANA</name>
<protein>
    <submittedName>
        <fullName evidence="2">(rape) hypothetical protein</fullName>
    </submittedName>
</protein>
<dbReference type="Proteomes" id="UP001295469">
    <property type="component" value="Chromosome C06"/>
</dbReference>
<organism evidence="2">
    <name type="scientific">Brassica napus</name>
    <name type="common">Rape</name>
    <dbReference type="NCBI Taxonomy" id="3708"/>
    <lineage>
        <taxon>Eukaryota</taxon>
        <taxon>Viridiplantae</taxon>
        <taxon>Streptophyta</taxon>
        <taxon>Embryophyta</taxon>
        <taxon>Tracheophyta</taxon>
        <taxon>Spermatophyta</taxon>
        <taxon>Magnoliopsida</taxon>
        <taxon>eudicotyledons</taxon>
        <taxon>Gunneridae</taxon>
        <taxon>Pentapetalae</taxon>
        <taxon>rosids</taxon>
        <taxon>malvids</taxon>
        <taxon>Brassicales</taxon>
        <taxon>Brassicaceae</taxon>
        <taxon>Brassiceae</taxon>
        <taxon>Brassica</taxon>
    </lineage>
</organism>
<accession>A0A816Q179</accession>
<sequence length="51" mass="5959">MPNRNPDLSHRPSGSSKIMKLRKHNSQVSLKLRLRVSSFETWVVEEEKLLV</sequence>
<proteinExistence type="predicted"/>